<dbReference type="AlphaFoldDB" id="A0A8H9LTG6"/>
<reference evidence="1" key="1">
    <citation type="journal article" date="2014" name="Int. J. Syst. Evol. Microbiol.">
        <title>Complete genome sequence of Corynebacterium casei LMG S-19264T (=DSM 44701T), isolated from a smear-ripened cheese.</title>
        <authorList>
            <consortium name="US DOE Joint Genome Institute (JGI-PGF)"/>
            <person name="Walter F."/>
            <person name="Albersmeier A."/>
            <person name="Kalinowski J."/>
            <person name="Ruckert C."/>
        </authorList>
    </citation>
    <scope>NUCLEOTIDE SEQUENCE</scope>
    <source>
        <strain evidence="1">JCM 4434</strain>
    </source>
</reference>
<dbReference type="InterPro" id="IPR050155">
    <property type="entry name" value="HAD-like_hydrolase_sf"/>
</dbReference>
<dbReference type="PANTHER" id="PTHR43434:SF1">
    <property type="entry name" value="PHOSPHOGLYCOLATE PHOSPHATASE"/>
    <property type="match status" value="1"/>
</dbReference>
<dbReference type="Proteomes" id="UP000610124">
    <property type="component" value="Unassembled WGS sequence"/>
</dbReference>
<dbReference type="RefSeq" id="WP_030283962.1">
    <property type="nucleotide sequence ID" value="NZ_BMUB01000019.1"/>
</dbReference>
<dbReference type="Pfam" id="PF13242">
    <property type="entry name" value="Hydrolase_like"/>
    <property type="match status" value="1"/>
</dbReference>
<name>A0A8H9LTG6_KITAU</name>
<organism evidence="1 2">
    <name type="scientific">Kitasatospora aureofaciens</name>
    <name type="common">Streptomyces aureofaciens</name>
    <dbReference type="NCBI Taxonomy" id="1894"/>
    <lineage>
        <taxon>Bacteria</taxon>
        <taxon>Bacillati</taxon>
        <taxon>Actinomycetota</taxon>
        <taxon>Actinomycetes</taxon>
        <taxon>Kitasatosporales</taxon>
        <taxon>Streptomycetaceae</taxon>
        <taxon>Kitasatospora</taxon>
    </lineage>
</organism>
<dbReference type="InterPro" id="IPR036412">
    <property type="entry name" value="HAD-like_sf"/>
</dbReference>
<protein>
    <submittedName>
        <fullName evidence="1">Phosphatase</fullName>
    </submittedName>
</protein>
<dbReference type="SFLD" id="SFLDG01129">
    <property type="entry name" value="C1.5:_HAD__Beta-PGM__Phosphata"/>
    <property type="match status" value="1"/>
</dbReference>
<dbReference type="GO" id="GO:0006281">
    <property type="term" value="P:DNA repair"/>
    <property type="evidence" value="ECO:0007669"/>
    <property type="project" value="TreeGrafter"/>
</dbReference>
<dbReference type="GO" id="GO:0008967">
    <property type="term" value="F:phosphoglycolate phosphatase activity"/>
    <property type="evidence" value="ECO:0007669"/>
    <property type="project" value="TreeGrafter"/>
</dbReference>
<dbReference type="SFLD" id="SFLDS00003">
    <property type="entry name" value="Haloacid_Dehalogenase"/>
    <property type="match status" value="1"/>
</dbReference>
<comment type="caution">
    <text evidence="1">The sequence shown here is derived from an EMBL/GenBank/DDBJ whole genome shotgun (WGS) entry which is preliminary data.</text>
</comment>
<evidence type="ECO:0000313" key="1">
    <source>
        <dbReference type="EMBL" id="GGU97091.1"/>
    </source>
</evidence>
<dbReference type="GeneID" id="97488845"/>
<dbReference type="KEGG" id="kau:B6264_15580"/>
<gene>
    <name evidence="1" type="ORF">GCM10010502_58990</name>
</gene>
<dbReference type="InterPro" id="IPR023198">
    <property type="entry name" value="PGP-like_dom2"/>
</dbReference>
<evidence type="ECO:0000313" key="2">
    <source>
        <dbReference type="Proteomes" id="UP000610124"/>
    </source>
</evidence>
<dbReference type="Gene3D" id="1.10.150.240">
    <property type="entry name" value="Putative phosphatase, domain 2"/>
    <property type="match status" value="1"/>
</dbReference>
<dbReference type="EMBL" id="BMUB01000019">
    <property type="protein sequence ID" value="GGU97091.1"/>
    <property type="molecule type" value="Genomic_DNA"/>
</dbReference>
<dbReference type="InterPro" id="IPR023214">
    <property type="entry name" value="HAD_sf"/>
</dbReference>
<proteinExistence type="predicted"/>
<accession>A0A8H9LTG6</accession>
<dbReference type="PANTHER" id="PTHR43434">
    <property type="entry name" value="PHOSPHOGLYCOLATE PHOSPHATASE"/>
    <property type="match status" value="1"/>
</dbReference>
<dbReference type="OrthoDB" id="4307245at2"/>
<reference evidence="1" key="2">
    <citation type="submission" date="2020-09" db="EMBL/GenBank/DDBJ databases">
        <authorList>
            <person name="Sun Q."/>
            <person name="Ohkuma M."/>
        </authorList>
    </citation>
    <scope>NUCLEOTIDE SEQUENCE</scope>
    <source>
        <strain evidence="1">JCM 4434</strain>
    </source>
</reference>
<sequence length="218" mass="23632">MRTHIVWDWNGTLFHDMDAVLGASNAAFATIGVGPMTMQQYREQYEIPIPRFYERLLGRMPSQEEWLRLDDAFQDRYRELSPACGLTEGVPELLAGWQAAGHSQSLLSMYVHDKLVPLVDSFGLTGSFLRVDGRSGPPGGQKADQLTKHLAALGEWVDPARTVLIGDAADDALAALHAGAHAVLYTGGSHTREKLEPVGVPVVDSLAEAVELAGQLTG</sequence>
<dbReference type="GO" id="GO:0005829">
    <property type="term" value="C:cytosol"/>
    <property type="evidence" value="ECO:0007669"/>
    <property type="project" value="TreeGrafter"/>
</dbReference>
<dbReference type="SUPFAM" id="SSF56784">
    <property type="entry name" value="HAD-like"/>
    <property type="match status" value="1"/>
</dbReference>
<dbReference type="Gene3D" id="3.40.50.1000">
    <property type="entry name" value="HAD superfamily/HAD-like"/>
    <property type="match status" value="1"/>
</dbReference>